<accession>A0ABR2AHN7</accession>
<dbReference type="SUPFAM" id="SSF49503">
    <property type="entry name" value="Cupredoxins"/>
    <property type="match status" value="1"/>
</dbReference>
<name>A0ABR2AHN7_9ROSI</name>
<dbReference type="CDD" id="cd04216">
    <property type="entry name" value="Phytocyanin"/>
    <property type="match status" value="1"/>
</dbReference>
<feature type="domain" description="Phytocyanin" evidence="2">
    <location>
        <begin position="26"/>
        <end position="126"/>
    </location>
</feature>
<dbReference type="InterPro" id="IPR003245">
    <property type="entry name" value="Phytocyanin_dom"/>
</dbReference>
<reference evidence="3 4" key="1">
    <citation type="journal article" date="2024" name="G3 (Bethesda)">
        <title>Genome assembly of Hibiscus sabdariffa L. provides insights into metabolisms of medicinal natural products.</title>
        <authorList>
            <person name="Kim T."/>
        </authorList>
    </citation>
    <scope>NUCLEOTIDE SEQUENCE [LARGE SCALE GENOMIC DNA]</scope>
    <source>
        <strain evidence="3">TK-2024</strain>
        <tissue evidence="3">Old leaves</tissue>
    </source>
</reference>
<comment type="caution">
    <text evidence="3">The sequence shown here is derived from an EMBL/GenBank/DDBJ whole genome shotgun (WGS) entry which is preliminary data.</text>
</comment>
<evidence type="ECO:0000313" key="4">
    <source>
        <dbReference type="Proteomes" id="UP001472677"/>
    </source>
</evidence>
<evidence type="ECO:0000256" key="1">
    <source>
        <dbReference type="SAM" id="SignalP"/>
    </source>
</evidence>
<protein>
    <recommendedName>
        <fullName evidence="2">Phytocyanin domain-containing protein</fullName>
    </recommendedName>
</protein>
<evidence type="ECO:0000313" key="3">
    <source>
        <dbReference type="EMBL" id="KAK8492758.1"/>
    </source>
</evidence>
<gene>
    <name evidence="3" type="ORF">V6N12_058137</name>
</gene>
<proteinExistence type="predicted"/>
<keyword evidence="1" id="KW-0732">Signal</keyword>
<feature type="signal peptide" evidence="1">
    <location>
        <begin position="1"/>
        <end position="25"/>
    </location>
</feature>
<keyword evidence="4" id="KW-1185">Reference proteome</keyword>
<dbReference type="InterPro" id="IPR008972">
    <property type="entry name" value="Cupredoxin"/>
</dbReference>
<dbReference type="PROSITE" id="PS51485">
    <property type="entry name" value="PHYTOCYANIN"/>
    <property type="match status" value="1"/>
</dbReference>
<dbReference type="Proteomes" id="UP001472677">
    <property type="component" value="Unassembled WGS sequence"/>
</dbReference>
<dbReference type="Gene3D" id="2.60.40.420">
    <property type="entry name" value="Cupredoxins - blue copper proteins"/>
    <property type="match status" value="1"/>
</dbReference>
<sequence length="172" mass="18536">MASPNIFFTVAVVVVTAFAIPSSWATEYVVGDEKGWSLDFDYQSWAAGKEFRVGDKLVFKYTQGVHDVVKVNGTEFQQCEVINNTVPLRTGNDVITLLTPGIKWYICSVPGHCATRNMKLSITVAADVGSPFSAPGPNQGSQTPSSSARENAASSFRGWIAVIVTFLGVLLV</sequence>
<evidence type="ECO:0000259" key="2">
    <source>
        <dbReference type="PROSITE" id="PS51485"/>
    </source>
</evidence>
<dbReference type="EMBL" id="JBBPBM010000704">
    <property type="protein sequence ID" value="KAK8492758.1"/>
    <property type="molecule type" value="Genomic_DNA"/>
</dbReference>
<organism evidence="3 4">
    <name type="scientific">Hibiscus sabdariffa</name>
    <name type="common">roselle</name>
    <dbReference type="NCBI Taxonomy" id="183260"/>
    <lineage>
        <taxon>Eukaryota</taxon>
        <taxon>Viridiplantae</taxon>
        <taxon>Streptophyta</taxon>
        <taxon>Embryophyta</taxon>
        <taxon>Tracheophyta</taxon>
        <taxon>Spermatophyta</taxon>
        <taxon>Magnoliopsida</taxon>
        <taxon>eudicotyledons</taxon>
        <taxon>Gunneridae</taxon>
        <taxon>Pentapetalae</taxon>
        <taxon>rosids</taxon>
        <taxon>malvids</taxon>
        <taxon>Malvales</taxon>
        <taxon>Malvaceae</taxon>
        <taxon>Malvoideae</taxon>
        <taxon>Hibiscus</taxon>
    </lineage>
</organism>
<dbReference type="PANTHER" id="PTHR33021:SF555">
    <property type="entry name" value="STELLACYANIN-LIKE"/>
    <property type="match status" value="1"/>
</dbReference>
<dbReference type="PANTHER" id="PTHR33021">
    <property type="entry name" value="BLUE COPPER PROTEIN"/>
    <property type="match status" value="1"/>
</dbReference>
<dbReference type="Pfam" id="PF02298">
    <property type="entry name" value="Cu_bind_like"/>
    <property type="match status" value="1"/>
</dbReference>
<dbReference type="InterPro" id="IPR039391">
    <property type="entry name" value="Phytocyanin-like"/>
</dbReference>
<feature type="chain" id="PRO_5047442914" description="Phytocyanin domain-containing protein" evidence="1">
    <location>
        <begin position="26"/>
        <end position="172"/>
    </location>
</feature>